<dbReference type="CDD" id="cd00211">
    <property type="entry name" value="PTS_IIA_fru"/>
    <property type="match status" value="1"/>
</dbReference>
<dbReference type="OrthoDB" id="9782569at2"/>
<dbReference type="GO" id="GO:0008982">
    <property type="term" value="F:protein-N(PI)-phosphohistidine-sugar phosphotransferase activity"/>
    <property type="evidence" value="ECO:0007669"/>
    <property type="project" value="InterPro"/>
</dbReference>
<dbReference type="PANTHER" id="PTHR47738">
    <property type="entry name" value="PTS SYSTEM FRUCTOSE-LIKE EIIA COMPONENT-RELATED"/>
    <property type="match status" value="1"/>
</dbReference>
<dbReference type="EMBL" id="JPMV01000014">
    <property type="protein sequence ID" value="KGI82003.1"/>
    <property type="molecule type" value="Genomic_DNA"/>
</dbReference>
<sequence length="150" mass="16053">MSSELIIPELVDLDLPGEDRRSAVRSLADRLVSAERVTDVERFLDDVEARERQMPTGMRGGIGIPHCRSATVTVPSLAFGRSSGGIDFGAEDGPANLVFLIAAPEGGDSDHIAVLAALARRLVRAEFKQALLDANDPASVASYVREEVKP</sequence>
<keyword evidence="1" id="KW-0813">Transport</keyword>
<dbReference type="InterPro" id="IPR016152">
    <property type="entry name" value="PTrfase/Anion_transptr"/>
</dbReference>
<dbReference type="eggNOG" id="COG1762">
    <property type="taxonomic scope" value="Bacteria"/>
</dbReference>
<dbReference type="PANTHER" id="PTHR47738:SF2">
    <property type="entry name" value="PTS SYSTEM FRUCTOSE-LIKE EIIA COMPONENT"/>
    <property type="match status" value="1"/>
</dbReference>
<dbReference type="GO" id="GO:0009401">
    <property type="term" value="P:phosphoenolpyruvate-dependent sugar phosphotransferase system"/>
    <property type="evidence" value="ECO:0007669"/>
    <property type="project" value="UniProtKB-KW"/>
</dbReference>
<dbReference type="EMBL" id="CP022752">
    <property type="protein sequence ID" value="ASU78304.1"/>
    <property type="molecule type" value="Genomic_DNA"/>
</dbReference>
<name>A0A099D7C6_9ACTN</name>
<evidence type="ECO:0000256" key="4">
    <source>
        <dbReference type="ARBA" id="ARBA00022679"/>
    </source>
</evidence>
<protein>
    <submittedName>
        <fullName evidence="7">PTS fructose transporter subunit IIA</fullName>
    </submittedName>
</protein>
<dbReference type="Gene3D" id="3.40.930.10">
    <property type="entry name" value="Mannitol-specific EII, Chain A"/>
    <property type="match status" value="1"/>
</dbReference>
<dbReference type="InterPro" id="IPR002178">
    <property type="entry name" value="PTS_EIIA_type-2_dom"/>
</dbReference>
<dbReference type="NCBIfam" id="TIGR00848">
    <property type="entry name" value="fruA"/>
    <property type="match status" value="1"/>
</dbReference>
<keyword evidence="5" id="KW-0598">Phosphotransferase system</keyword>
<evidence type="ECO:0000313" key="9">
    <source>
        <dbReference type="Proteomes" id="UP000029737"/>
    </source>
</evidence>
<keyword evidence="3" id="KW-0762">Sugar transport</keyword>
<keyword evidence="4" id="KW-0808">Transferase</keyword>
<proteinExistence type="predicted"/>
<evidence type="ECO:0000256" key="1">
    <source>
        <dbReference type="ARBA" id="ARBA00022448"/>
    </source>
</evidence>
<evidence type="ECO:0000259" key="6">
    <source>
        <dbReference type="PROSITE" id="PS51094"/>
    </source>
</evidence>
<dbReference type="KEGG" id="aey:CDG81_08400"/>
<evidence type="ECO:0000313" key="10">
    <source>
        <dbReference type="Proteomes" id="UP000215043"/>
    </source>
</evidence>
<evidence type="ECO:0000256" key="5">
    <source>
        <dbReference type="ARBA" id="ARBA00022683"/>
    </source>
</evidence>
<dbReference type="PROSITE" id="PS51094">
    <property type="entry name" value="PTS_EIIA_TYPE_2"/>
    <property type="match status" value="1"/>
</dbReference>
<gene>
    <name evidence="7" type="ORF">CDG81_08400</name>
    <name evidence="8" type="ORF">IL38_08290</name>
</gene>
<dbReference type="GO" id="GO:0016020">
    <property type="term" value="C:membrane"/>
    <property type="evidence" value="ECO:0007669"/>
    <property type="project" value="InterPro"/>
</dbReference>
<keyword evidence="9" id="KW-1185">Reference proteome</keyword>
<organism evidence="7 10">
    <name type="scientific">Actinopolyspora erythraea</name>
    <dbReference type="NCBI Taxonomy" id="414996"/>
    <lineage>
        <taxon>Bacteria</taxon>
        <taxon>Bacillati</taxon>
        <taxon>Actinomycetota</taxon>
        <taxon>Actinomycetes</taxon>
        <taxon>Actinopolysporales</taxon>
        <taxon>Actinopolysporaceae</taxon>
        <taxon>Actinopolyspora</taxon>
    </lineage>
</organism>
<accession>A0A099D7C6</accession>
<evidence type="ECO:0000313" key="7">
    <source>
        <dbReference type="EMBL" id="ASU78304.1"/>
    </source>
</evidence>
<dbReference type="InterPro" id="IPR004715">
    <property type="entry name" value="PTS_IIA_fruc"/>
</dbReference>
<evidence type="ECO:0000256" key="3">
    <source>
        <dbReference type="ARBA" id="ARBA00022597"/>
    </source>
</evidence>
<dbReference type="AlphaFoldDB" id="A0A099D7C6"/>
<keyword evidence="2" id="KW-0597">Phosphoprotein</keyword>
<reference evidence="8 9" key="1">
    <citation type="journal article" date="2014" name="PLoS ONE">
        <title>Identification and Characterization of a New Erythromycin Biosynthetic Gene Cluster in Actinopolyspora erythraea YIM90600, a Novel Erythronolide-Producing Halophilic Actinomycete Isolated from Salt Field.</title>
        <authorList>
            <person name="Chen D."/>
            <person name="Feng J."/>
            <person name="Huang L."/>
            <person name="Zhang Q."/>
            <person name="Wu J."/>
            <person name="Zhu X."/>
            <person name="Duan Y."/>
            <person name="Xu Z."/>
        </authorList>
    </citation>
    <scope>NUCLEOTIDE SEQUENCE [LARGE SCALE GENOMIC DNA]</scope>
    <source>
        <strain evidence="8 9">YIM90600</strain>
    </source>
</reference>
<reference evidence="7 10" key="2">
    <citation type="submission" date="2017-08" db="EMBL/GenBank/DDBJ databases">
        <title>The complete genome sequence of moderately halophilic actinomycete Actinopolyspora erythraea YIM 90600, the producer of novel erythromycin, novel actinopolysporins A-C and tubercidin.</title>
        <authorList>
            <person name="Yin M."/>
            <person name="Tang S."/>
        </authorList>
    </citation>
    <scope>NUCLEOTIDE SEQUENCE [LARGE SCALE GENOMIC DNA]</scope>
    <source>
        <strain evidence="7 10">YIM 90600</strain>
    </source>
</reference>
<dbReference type="HOGENOM" id="CLU_072531_5_1_11"/>
<dbReference type="SUPFAM" id="SSF55804">
    <property type="entry name" value="Phoshotransferase/anion transport protein"/>
    <property type="match status" value="1"/>
</dbReference>
<evidence type="ECO:0000313" key="8">
    <source>
        <dbReference type="EMBL" id="KGI82003.1"/>
    </source>
</evidence>
<dbReference type="Proteomes" id="UP000215043">
    <property type="component" value="Chromosome"/>
</dbReference>
<evidence type="ECO:0000256" key="2">
    <source>
        <dbReference type="ARBA" id="ARBA00022553"/>
    </source>
</evidence>
<dbReference type="InterPro" id="IPR051541">
    <property type="entry name" value="PTS_SugarTrans_NitroReg"/>
</dbReference>
<dbReference type="Proteomes" id="UP000029737">
    <property type="component" value="Unassembled WGS sequence"/>
</dbReference>
<dbReference type="Pfam" id="PF00359">
    <property type="entry name" value="PTS_EIIA_2"/>
    <property type="match status" value="1"/>
</dbReference>
<dbReference type="RefSeq" id="WP_043571905.1">
    <property type="nucleotide sequence ID" value="NZ_CP022752.1"/>
</dbReference>
<feature type="domain" description="PTS EIIA type-2" evidence="6">
    <location>
        <begin position="4"/>
        <end position="147"/>
    </location>
</feature>